<dbReference type="InterPro" id="IPR035899">
    <property type="entry name" value="DBL_dom_sf"/>
</dbReference>
<feature type="compositionally biased region" description="Basic and acidic residues" evidence="1">
    <location>
        <begin position="1234"/>
        <end position="1249"/>
    </location>
</feature>
<feature type="compositionally biased region" description="Low complexity" evidence="1">
    <location>
        <begin position="1393"/>
        <end position="1408"/>
    </location>
</feature>
<dbReference type="RefSeq" id="XP_003679944.1">
    <property type="nucleotide sequence ID" value="XM_003679896.1"/>
</dbReference>
<dbReference type="OrthoDB" id="4066896at2759"/>
<feature type="region of interest" description="Disordered" evidence="1">
    <location>
        <begin position="788"/>
        <end position="831"/>
    </location>
</feature>
<dbReference type="InterPro" id="IPR000219">
    <property type="entry name" value="DH_dom"/>
</dbReference>
<dbReference type="HOGENOM" id="CLU_001458_0_0_1"/>
<accession>G8ZQ39</accession>
<keyword evidence="4" id="KW-1185">Reference proteome</keyword>
<dbReference type="SUPFAM" id="SSF48065">
    <property type="entry name" value="DBL homology domain (DH-domain)"/>
    <property type="match status" value="1"/>
</dbReference>
<name>G8ZQ39_TORDE</name>
<feature type="region of interest" description="Disordered" evidence="1">
    <location>
        <begin position="1006"/>
        <end position="1070"/>
    </location>
</feature>
<feature type="compositionally biased region" description="Basic and acidic residues" evidence="1">
    <location>
        <begin position="1321"/>
        <end position="1336"/>
    </location>
</feature>
<feature type="region of interest" description="Disordered" evidence="1">
    <location>
        <begin position="851"/>
        <end position="872"/>
    </location>
</feature>
<protein>
    <recommendedName>
        <fullName evidence="2">DH domain-containing protein</fullName>
    </recommendedName>
</protein>
<dbReference type="GO" id="GO:0000755">
    <property type="term" value="P:cytogamy"/>
    <property type="evidence" value="ECO:0007669"/>
    <property type="project" value="EnsemblFungi"/>
</dbReference>
<dbReference type="GO" id="GO:0005085">
    <property type="term" value="F:guanyl-nucleotide exchange factor activity"/>
    <property type="evidence" value="ECO:0007669"/>
    <property type="project" value="EnsemblFungi"/>
</dbReference>
<dbReference type="InterPro" id="IPR021895">
    <property type="entry name" value="Bud3_N"/>
</dbReference>
<dbReference type="eggNOG" id="ENOG502QSNK">
    <property type="taxonomic scope" value="Eukaryota"/>
</dbReference>
<reference evidence="3 4" key="1">
    <citation type="journal article" date="2011" name="Proc. Natl. Acad. Sci. U.S.A.">
        <title>Evolutionary erosion of yeast sex chromosomes by mating-type switching accidents.</title>
        <authorList>
            <person name="Gordon J.L."/>
            <person name="Armisen D."/>
            <person name="Proux-Wera E."/>
            <person name="Oheigeartaigh S.S."/>
            <person name="Byrne K.P."/>
            <person name="Wolfe K.H."/>
        </authorList>
    </citation>
    <scope>NUCLEOTIDE SEQUENCE [LARGE SCALE GENOMIC DNA]</scope>
    <source>
        <strain evidence="4">ATCC 10662 / CBS 1146 / NBRC 0425 / NCYC 2629 / NRRL Y-866</strain>
    </source>
</reference>
<dbReference type="FunCoup" id="G8ZQ39">
    <property type="interactions" value="176"/>
</dbReference>
<dbReference type="STRING" id="1076872.G8ZQ39"/>
<dbReference type="InterPro" id="IPR057454">
    <property type="entry name" value="Bud3_C"/>
</dbReference>
<feature type="region of interest" description="Disordered" evidence="1">
    <location>
        <begin position="1385"/>
        <end position="1421"/>
    </location>
</feature>
<dbReference type="InParanoid" id="G8ZQ39"/>
<feature type="compositionally biased region" description="Basic and acidic residues" evidence="1">
    <location>
        <begin position="1023"/>
        <end position="1038"/>
    </location>
</feature>
<feature type="region of interest" description="Disordered" evidence="1">
    <location>
        <begin position="1209"/>
        <end position="1257"/>
    </location>
</feature>
<dbReference type="Pfam" id="PF12015">
    <property type="entry name" value="Bud3_N"/>
    <property type="match status" value="1"/>
</dbReference>
<feature type="domain" description="DH" evidence="2">
    <location>
        <begin position="261"/>
        <end position="444"/>
    </location>
</feature>
<gene>
    <name evidence="3" type="primary">TDEL0B06040</name>
    <name evidence="3" type="ORF">TDEL_0B06040</name>
</gene>
<proteinExistence type="predicted"/>
<evidence type="ECO:0000256" key="1">
    <source>
        <dbReference type="SAM" id="MobiDB-lite"/>
    </source>
</evidence>
<dbReference type="EMBL" id="HE616743">
    <property type="protein sequence ID" value="CCE90733.1"/>
    <property type="molecule type" value="Genomic_DNA"/>
</dbReference>
<evidence type="ECO:0000313" key="4">
    <source>
        <dbReference type="Proteomes" id="UP000005627"/>
    </source>
</evidence>
<dbReference type="GO" id="GO:0000142">
    <property type="term" value="C:cellular bud neck contractile ring"/>
    <property type="evidence" value="ECO:0007669"/>
    <property type="project" value="EnsemblFungi"/>
</dbReference>
<feature type="region of interest" description="Disordered" evidence="1">
    <location>
        <begin position="1321"/>
        <end position="1349"/>
    </location>
</feature>
<feature type="compositionally biased region" description="Polar residues" evidence="1">
    <location>
        <begin position="1210"/>
        <end position="1228"/>
    </location>
</feature>
<dbReference type="KEGG" id="tdl:TDEL_0B06040"/>
<feature type="compositionally biased region" description="Basic residues" evidence="1">
    <location>
        <begin position="857"/>
        <end position="872"/>
    </location>
</feature>
<dbReference type="GeneID" id="11505049"/>
<evidence type="ECO:0000313" key="3">
    <source>
        <dbReference type="EMBL" id="CCE90733.1"/>
    </source>
</evidence>
<dbReference type="GO" id="GO:0007120">
    <property type="term" value="P:axial cellular bud site selection"/>
    <property type="evidence" value="ECO:0007669"/>
    <property type="project" value="EnsemblFungi"/>
</dbReference>
<evidence type="ECO:0000259" key="2">
    <source>
        <dbReference type="PROSITE" id="PS50010"/>
    </source>
</evidence>
<dbReference type="SMART" id="SM00325">
    <property type="entry name" value="RhoGEF"/>
    <property type="match status" value="1"/>
</dbReference>
<dbReference type="PROSITE" id="PS50010">
    <property type="entry name" value="DH_2"/>
    <property type="match status" value="1"/>
</dbReference>
<dbReference type="Pfam" id="PF25351">
    <property type="entry name" value="PH_BUD3_C"/>
    <property type="match status" value="1"/>
</dbReference>
<dbReference type="Proteomes" id="UP000005627">
    <property type="component" value="Chromosome 2"/>
</dbReference>
<organism evidence="3 4">
    <name type="scientific">Torulaspora delbrueckii</name>
    <name type="common">Yeast</name>
    <name type="synonym">Candida colliculosa</name>
    <dbReference type="NCBI Taxonomy" id="4950"/>
    <lineage>
        <taxon>Eukaryota</taxon>
        <taxon>Fungi</taxon>
        <taxon>Dikarya</taxon>
        <taxon>Ascomycota</taxon>
        <taxon>Saccharomycotina</taxon>
        <taxon>Saccharomycetes</taxon>
        <taxon>Saccharomycetales</taxon>
        <taxon>Saccharomycetaceae</taxon>
        <taxon>Torulaspora</taxon>
    </lineage>
</organism>
<sequence>MTEVDLSSLCSATPKDAVKLHGESMKVRLFENLLERHIKNRQWLKDRTGEEWVEKVFKEAAFYEGVDELIWGQFFICVYKDPQSTKLSALIIDKFGLSHFNPVDISPKSQFYPAIENLDPKERKSNVRKCIAVSLLQKYAQLPDGCIHRIQPNGLKFDYDPTHAGDLASACKLVDFCTPENAGKSIKSLGILGRRHVQSSLLDVVYESNSNNSEENNRMVFNLGEQLEQLFDPLSEYSPEQTEYIYKAPENDESLYQDNQLVKSILNELLELQMAFTLSLVEFLQGFLISLRVKVLNNEIEGLSTVKLNRLFPPTIDEVTRINCIFLDSLKSATPYGASEVLKACSVTIPYFYKAYTRHEAATKNFSKDIKLFLRRFQDLIPEKDVYTEMKIETIIKGPQEKLLKIKLIIDRLYEEKEWPEELQEEAQRNYNSVVEVIDSFGKLEVPLSSYNTRVFTPSGKILTELAKGWPVELQYKWLKRRIVGIFDVVDANDSSKRKLLVIFSDYVVFLDIARAELYYAADGKNRPQISDILMNSLINEVPLPPKIPKLTVNSYCFIDDVLVSLVEGNSIRIDALREGESFSTTFRLASNSTTASTVAELVVKAKILEKETAFHLFRAMQDNMTIYSTAHELEAYQNEKIKSRFSVFLNMKPSKDILHKNRLHLAIFLKFVTVGQNEQIQLEALTSDERTRKATFPPEELVPALIEQLSIEIPVCYSSIYSPLYSILIEINDLLVKKIGHHFNPPIEEKDLANSDQASSFIREHEKKKSFGTITTYRSHVSDFKDATNEQTNSGESHSTHKIPARTTDKTTKAAANHQKLHSSRKIDNAKKRRSIVGLVKGIFSGKRSKDDVIKNKSKSTTKQSPKMRSKNMRADALVISKPTISKPNPPKNETEIYEKSQRISSVIRKTEFSPVEDPLINAIEEPKIGSGATTKPALQNEAVSQNPLDVDISIHSSTIEPNLVERVEREEASSNHSTIRIAESAKQFYRQAGRQSQLFNDDLFGELGSEPATEANQKQVDSAKIESKPKRKEMITRQDSSTLDSHTEGSGGSDFDEAPHTKNTDEGEMSTAHCFDTETGRDSSAKTQQEVEKLVQDDIVNQKKIQIFPSISPPKLSRINIQRSSSFIELFEGMRLILDESDAQYNWKSLSNDGFLREVQESDEPATIPHVFRPIAIANTKLIPDETENLLNGKPSLSLNQCEDMFENQESQEISSPALKTNNVSPDASKAVIKESSVDSRSSDPSKVKSPRKNGFKVVKSSPTRIIKKPFQQINIEVPDQNMTYNFSISSDLNQGADKRWFELKLPSQEDLNSEIFHTPHEEPSSEFPEEQHNSETPSPFESDPNVIETSQDTITTDKPLQKGQDALLEDLEFSSFHMTFDTAEGNSEQSPDTSSSDAAGATSSPKANSLVQNNKKDGPLLYRLPMTFSTKLSQSERAPTGDVGEDDDPIWVSPSKLDFYDLSNTADSGATNYDLKVSARRDERKEPSIGDENMGTNRYSLRELSYAYLASLVSPTETSFEVDDKPQRLQFQ</sequence>